<name>A0ABD1DW55_CULPP</name>
<dbReference type="AlphaFoldDB" id="A0ABD1DW55"/>
<evidence type="ECO:0000313" key="1">
    <source>
        <dbReference type="EMBL" id="KAL1403975.1"/>
    </source>
</evidence>
<feature type="non-terminal residue" evidence="1">
    <location>
        <position position="1"/>
    </location>
</feature>
<sequence length="87" mass="9380">GRGCLCGCQILIICATITEPPGMAEAVAGNAYMSAVTVSSPELLEMFVRMGPYRATHVCDDPESRALHRAKRRNDAVSCVVENMSSY</sequence>
<keyword evidence="2" id="KW-1185">Reference proteome</keyword>
<organism evidence="1 2">
    <name type="scientific">Culex pipiens pipiens</name>
    <name type="common">Northern house mosquito</name>
    <dbReference type="NCBI Taxonomy" id="38569"/>
    <lineage>
        <taxon>Eukaryota</taxon>
        <taxon>Metazoa</taxon>
        <taxon>Ecdysozoa</taxon>
        <taxon>Arthropoda</taxon>
        <taxon>Hexapoda</taxon>
        <taxon>Insecta</taxon>
        <taxon>Pterygota</taxon>
        <taxon>Neoptera</taxon>
        <taxon>Endopterygota</taxon>
        <taxon>Diptera</taxon>
        <taxon>Nematocera</taxon>
        <taxon>Culicoidea</taxon>
        <taxon>Culicidae</taxon>
        <taxon>Culicinae</taxon>
        <taxon>Culicini</taxon>
        <taxon>Culex</taxon>
        <taxon>Culex</taxon>
    </lineage>
</organism>
<dbReference type="Proteomes" id="UP001562425">
    <property type="component" value="Unassembled WGS sequence"/>
</dbReference>
<protein>
    <submittedName>
        <fullName evidence="1">Uncharacterized protein</fullName>
    </submittedName>
</protein>
<reference evidence="1 2" key="1">
    <citation type="submission" date="2024-05" db="EMBL/GenBank/DDBJ databases">
        <title>Culex pipiens pipiens assembly and annotation.</title>
        <authorList>
            <person name="Alout H."/>
            <person name="Durand T."/>
        </authorList>
    </citation>
    <scope>NUCLEOTIDE SEQUENCE [LARGE SCALE GENOMIC DNA]</scope>
    <source>
        <strain evidence="1">HA-2024</strain>
        <tissue evidence="1">Whole body</tissue>
    </source>
</reference>
<proteinExistence type="predicted"/>
<comment type="caution">
    <text evidence="1">The sequence shown here is derived from an EMBL/GenBank/DDBJ whole genome shotgun (WGS) entry which is preliminary data.</text>
</comment>
<dbReference type="EMBL" id="JBEHCU010000954">
    <property type="protein sequence ID" value="KAL1403975.1"/>
    <property type="molecule type" value="Genomic_DNA"/>
</dbReference>
<evidence type="ECO:0000313" key="2">
    <source>
        <dbReference type="Proteomes" id="UP001562425"/>
    </source>
</evidence>
<accession>A0ABD1DW55</accession>
<gene>
    <name evidence="1" type="ORF">pipiens_019123</name>
</gene>